<reference evidence="1" key="1">
    <citation type="submission" date="2022-04" db="EMBL/GenBank/DDBJ databases">
        <title>Genome of the entomopathogenic fungus Entomophthora muscae.</title>
        <authorList>
            <person name="Elya C."/>
            <person name="Lovett B.R."/>
            <person name="Lee E."/>
            <person name="Macias A.M."/>
            <person name="Hajek A.E."/>
            <person name="De Bivort B.L."/>
            <person name="Kasson M.T."/>
            <person name="De Fine Licht H.H."/>
            <person name="Stajich J.E."/>
        </authorList>
    </citation>
    <scope>NUCLEOTIDE SEQUENCE</scope>
    <source>
        <strain evidence="1">Berkeley</strain>
    </source>
</reference>
<evidence type="ECO:0000313" key="2">
    <source>
        <dbReference type="Proteomes" id="UP001165960"/>
    </source>
</evidence>
<protein>
    <submittedName>
        <fullName evidence="1">Uncharacterized protein</fullName>
    </submittedName>
</protein>
<gene>
    <name evidence="1" type="ORF">DSO57_1039708</name>
</gene>
<evidence type="ECO:0000313" key="1">
    <source>
        <dbReference type="EMBL" id="KAJ9085955.1"/>
    </source>
</evidence>
<comment type="caution">
    <text evidence="1">The sequence shown here is derived from an EMBL/GenBank/DDBJ whole genome shotgun (WGS) entry which is preliminary data.</text>
</comment>
<dbReference type="EMBL" id="QTSX02000738">
    <property type="protein sequence ID" value="KAJ9085955.1"/>
    <property type="molecule type" value="Genomic_DNA"/>
</dbReference>
<organism evidence="1 2">
    <name type="scientific">Entomophthora muscae</name>
    <dbReference type="NCBI Taxonomy" id="34485"/>
    <lineage>
        <taxon>Eukaryota</taxon>
        <taxon>Fungi</taxon>
        <taxon>Fungi incertae sedis</taxon>
        <taxon>Zoopagomycota</taxon>
        <taxon>Entomophthoromycotina</taxon>
        <taxon>Entomophthoromycetes</taxon>
        <taxon>Entomophthorales</taxon>
        <taxon>Entomophthoraceae</taxon>
        <taxon>Entomophthora</taxon>
    </lineage>
</organism>
<sequence>MNLKSMPTTNQEQTQERGTGLQPGPMTLTPERDNQAANLRFWANERTPGLSAILPPFDPSIQFPWPWPSQCLDEPPIENVKFGGGYYIDPRTPRSKLIAIFE</sequence>
<keyword evidence="2" id="KW-1185">Reference proteome</keyword>
<proteinExistence type="predicted"/>
<dbReference type="Proteomes" id="UP001165960">
    <property type="component" value="Unassembled WGS sequence"/>
</dbReference>
<name>A0ACC2UGH6_9FUNG</name>
<accession>A0ACC2UGH6</accession>